<evidence type="ECO:0000313" key="3">
    <source>
        <dbReference type="WBParaSite" id="ACRNAN_scaffold11808.g25686.t1"/>
    </source>
</evidence>
<evidence type="ECO:0000256" key="1">
    <source>
        <dbReference type="SAM" id="SignalP"/>
    </source>
</evidence>
<dbReference type="WBParaSite" id="ACRNAN_scaffold11808.g25686.t1">
    <property type="protein sequence ID" value="ACRNAN_scaffold11808.g25686.t1"/>
    <property type="gene ID" value="ACRNAN_scaffold11808.g25686"/>
</dbReference>
<feature type="chain" id="PRO_5037517084" evidence="1">
    <location>
        <begin position="24"/>
        <end position="67"/>
    </location>
</feature>
<reference evidence="3" key="1">
    <citation type="submission" date="2022-11" db="UniProtKB">
        <authorList>
            <consortium name="WormBaseParasite"/>
        </authorList>
    </citation>
    <scope>IDENTIFICATION</scope>
</reference>
<organism evidence="2 3">
    <name type="scientific">Acrobeloides nanus</name>
    <dbReference type="NCBI Taxonomy" id="290746"/>
    <lineage>
        <taxon>Eukaryota</taxon>
        <taxon>Metazoa</taxon>
        <taxon>Ecdysozoa</taxon>
        <taxon>Nematoda</taxon>
        <taxon>Chromadorea</taxon>
        <taxon>Rhabditida</taxon>
        <taxon>Tylenchina</taxon>
        <taxon>Cephalobomorpha</taxon>
        <taxon>Cephaloboidea</taxon>
        <taxon>Cephalobidae</taxon>
        <taxon>Acrobeloides</taxon>
    </lineage>
</organism>
<keyword evidence="1" id="KW-0732">Signal</keyword>
<sequence length="67" mass="7563">MSSTIKLAKLLLAILVLIAITNAYPYSPYGSQYYPYYRYAQYYPSSYPAVKFGNPDNCGVLCIESSF</sequence>
<keyword evidence="2" id="KW-1185">Reference proteome</keyword>
<feature type="signal peptide" evidence="1">
    <location>
        <begin position="1"/>
        <end position="23"/>
    </location>
</feature>
<dbReference type="Proteomes" id="UP000887540">
    <property type="component" value="Unplaced"/>
</dbReference>
<dbReference type="AlphaFoldDB" id="A0A914CKG4"/>
<name>A0A914CKG4_9BILA</name>
<proteinExistence type="predicted"/>
<protein>
    <submittedName>
        <fullName evidence="3">Uncharacterized protein</fullName>
    </submittedName>
</protein>
<evidence type="ECO:0000313" key="2">
    <source>
        <dbReference type="Proteomes" id="UP000887540"/>
    </source>
</evidence>
<accession>A0A914CKG4</accession>